<reference evidence="3" key="1">
    <citation type="submission" date="2021-01" db="EMBL/GenBank/DDBJ databases">
        <title>Whole genome shotgun sequence of Planotetraspora thailandica NBRC 104271.</title>
        <authorList>
            <person name="Komaki H."/>
            <person name="Tamura T."/>
        </authorList>
    </citation>
    <scope>NUCLEOTIDE SEQUENCE</scope>
    <source>
        <strain evidence="3">NBRC 104271</strain>
    </source>
</reference>
<accession>A0A8J4DEL0</accession>
<evidence type="ECO:0000313" key="3">
    <source>
        <dbReference type="EMBL" id="GII59309.1"/>
    </source>
</evidence>
<organism evidence="3 4">
    <name type="scientific">Planotetraspora thailandica</name>
    <dbReference type="NCBI Taxonomy" id="487172"/>
    <lineage>
        <taxon>Bacteria</taxon>
        <taxon>Bacillati</taxon>
        <taxon>Actinomycetota</taxon>
        <taxon>Actinomycetes</taxon>
        <taxon>Streptosporangiales</taxon>
        <taxon>Streptosporangiaceae</taxon>
        <taxon>Planotetraspora</taxon>
    </lineage>
</organism>
<feature type="signal peptide" evidence="2">
    <location>
        <begin position="1"/>
        <end position="19"/>
    </location>
</feature>
<keyword evidence="4" id="KW-1185">Reference proteome</keyword>
<dbReference type="RefSeq" id="WP_203949369.1">
    <property type="nucleotide sequence ID" value="NZ_BOOR01000082.1"/>
</dbReference>
<proteinExistence type="predicted"/>
<feature type="chain" id="PRO_5038557607" description="Lipoprotein" evidence="2">
    <location>
        <begin position="20"/>
        <end position="178"/>
    </location>
</feature>
<name>A0A8J4DEL0_9ACTN</name>
<sequence length="178" mass="19158">MRKRFLVACLLPLVLVTAAACSKSDDGKDVASVDGSATPSATTSLSRLDLLTRFSQCMREHGVPMTDPEVDGDIVRRGRADKGAAGDKLFPAEDACKQYLPAQETGPMMDLKKELALQEARCMREHGVENFPDPNPDGPTRISDEVGSDPDFMDAREFCRAQSEAKSASLAPSPGATR</sequence>
<evidence type="ECO:0000256" key="2">
    <source>
        <dbReference type="SAM" id="SignalP"/>
    </source>
</evidence>
<keyword evidence="2" id="KW-0732">Signal</keyword>
<dbReference type="AlphaFoldDB" id="A0A8J4DEL0"/>
<comment type="caution">
    <text evidence="3">The sequence shown here is derived from an EMBL/GenBank/DDBJ whole genome shotgun (WGS) entry which is preliminary data.</text>
</comment>
<dbReference type="EMBL" id="BOOR01000082">
    <property type="protein sequence ID" value="GII59309.1"/>
    <property type="molecule type" value="Genomic_DNA"/>
</dbReference>
<dbReference type="PROSITE" id="PS51257">
    <property type="entry name" value="PROKAR_LIPOPROTEIN"/>
    <property type="match status" value="1"/>
</dbReference>
<protein>
    <recommendedName>
        <fullName evidence="5">Lipoprotein</fullName>
    </recommendedName>
</protein>
<gene>
    <name evidence="3" type="ORF">Pth03_76980</name>
</gene>
<dbReference type="Proteomes" id="UP000605992">
    <property type="component" value="Unassembled WGS sequence"/>
</dbReference>
<evidence type="ECO:0008006" key="5">
    <source>
        <dbReference type="Google" id="ProtNLM"/>
    </source>
</evidence>
<evidence type="ECO:0000256" key="1">
    <source>
        <dbReference type="SAM" id="MobiDB-lite"/>
    </source>
</evidence>
<evidence type="ECO:0000313" key="4">
    <source>
        <dbReference type="Proteomes" id="UP000605992"/>
    </source>
</evidence>
<feature type="region of interest" description="Disordered" evidence="1">
    <location>
        <begin position="127"/>
        <end position="151"/>
    </location>
</feature>